<keyword evidence="3" id="KW-0808">Transferase</keyword>
<organism evidence="11">
    <name type="scientific">freshwater metagenome</name>
    <dbReference type="NCBI Taxonomy" id="449393"/>
    <lineage>
        <taxon>unclassified sequences</taxon>
        <taxon>metagenomes</taxon>
        <taxon>ecological metagenomes</taxon>
    </lineage>
</organism>
<evidence type="ECO:0000256" key="5">
    <source>
        <dbReference type="ARBA" id="ARBA00022741"/>
    </source>
</evidence>
<evidence type="ECO:0000313" key="10">
    <source>
        <dbReference type="EMBL" id="CAB4827215.1"/>
    </source>
</evidence>
<evidence type="ECO:0000256" key="3">
    <source>
        <dbReference type="ARBA" id="ARBA00022679"/>
    </source>
</evidence>
<dbReference type="GO" id="GO:0005524">
    <property type="term" value="F:ATP binding"/>
    <property type="evidence" value="ECO:0007669"/>
    <property type="project" value="UniProtKB-KW"/>
</dbReference>
<evidence type="ECO:0000259" key="8">
    <source>
        <dbReference type="Pfam" id="PF01467"/>
    </source>
</evidence>
<dbReference type="UniPathway" id="UPA00253"/>
<keyword evidence="6" id="KW-0067">ATP-binding</keyword>
<dbReference type="GO" id="GO:0070566">
    <property type="term" value="F:adenylyltransferase activity"/>
    <property type="evidence" value="ECO:0007669"/>
    <property type="project" value="UniProtKB-ARBA"/>
</dbReference>
<comment type="pathway">
    <text evidence="1">Cofactor biosynthesis; NAD(+) biosynthesis.</text>
</comment>
<gene>
    <name evidence="9" type="ORF">UFOPK2646_00596</name>
    <name evidence="10" type="ORF">UFOPK3197_00598</name>
    <name evidence="11" type="ORF">UFOPK3707_00637</name>
    <name evidence="12" type="ORF">UFOPK4265_00846</name>
</gene>
<dbReference type="EMBL" id="CAFBMY010000086">
    <property type="protein sequence ID" value="CAB4926572.1"/>
    <property type="molecule type" value="Genomic_DNA"/>
</dbReference>
<dbReference type="AlphaFoldDB" id="A0A6J7I7H2"/>
<keyword evidence="2" id="KW-0662">Pyridine nucleotide biosynthesis</keyword>
<dbReference type="HAMAP" id="MF_00244">
    <property type="entry name" value="NaMN_adenylyltr"/>
    <property type="match status" value="1"/>
</dbReference>
<dbReference type="EMBL" id="CAEZYB010000052">
    <property type="protein sequence ID" value="CAB4703681.1"/>
    <property type="molecule type" value="Genomic_DNA"/>
</dbReference>
<keyword evidence="4" id="KW-0548">Nucleotidyltransferase</keyword>
<dbReference type="PANTHER" id="PTHR39321">
    <property type="entry name" value="NICOTINATE-NUCLEOTIDE ADENYLYLTRANSFERASE-RELATED"/>
    <property type="match status" value="1"/>
</dbReference>
<dbReference type="Gene3D" id="3.40.50.620">
    <property type="entry name" value="HUPs"/>
    <property type="match status" value="1"/>
</dbReference>
<dbReference type="InterPro" id="IPR014729">
    <property type="entry name" value="Rossmann-like_a/b/a_fold"/>
</dbReference>
<dbReference type="NCBIfam" id="NF000840">
    <property type="entry name" value="PRK00071.1-3"/>
    <property type="match status" value="1"/>
</dbReference>
<dbReference type="NCBIfam" id="TIGR00482">
    <property type="entry name" value="nicotinate (nicotinamide) nucleotide adenylyltransferase"/>
    <property type="match status" value="1"/>
</dbReference>
<keyword evidence="5" id="KW-0547">Nucleotide-binding</keyword>
<accession>A0A6J7I7H2</accession>
<evidence type="ECO:0000256" key="6">
    <source>
        <dbReference type="ARBA" id="ARBA00022840"/>
    </source>
</evidence>
<dbReference type="EMBL" id="CAFABI010000052">
    <property type="protein sequence ID" value="CAB4827215.1"/>
    <property type="molecule type" value="Genomic_DNA"/>
</dbReference>
<evidence type="ECO:0000256" key="4">
    <source>
        <dbReference type="ARBA" id="ARBA00022695"/>
    </source>
</evidence>
<sequence>MSEQARLGLFGGTFDPIHNGHIHLILALLERNLVDEIVVIPTGNPWMKNQPPSASAKDRHAMVEIALAELPSEMQSRISISDSEILRQGPTYTIDTVNEVKASHPDKKLFLILGDDAFATIDKWHRSSELMALIEPLVIAREGEGLDIAALDLSSTQIREELLSHQDVSGEIPANVLTYIKERNLYAS</sequence>
<dbReference type="Pfam" id="PF01467">
    <property type="entry name" value="CTP_transf_like"/>
    <property type="match status" value="1"/>
</dbReference>
<name>A0A6J7I7H2_9ZZZZ</name>
<evidence type="ECO:0000256" key="2">
    <source>
        <dbReference type="ARBA" id="ARBA00022642"/>
    </source>
</evidence>
<evidence type="ECO:0000313" key="9">
    <source>
        <dbReference type="EMBL" id="CAB4703681.1"/>
    </source>
</evidence>
<dbReference type="EMBL" id="CAFBQK010000104">
    <property type="protein sequence ID" value="CAB5052900.1"/>
    <property type="molecule type" value="Genomic_DNA"/>
</dbReference>
<dbReference type="InterPro" id="IPR005248">
    <property type="entry name" value="NadD/NMNAT"/>
</dbReference>
<keyword evidence="7" id="KW-0520">NAD</keyword>
<dbReference type="SUPFAM" id="SSF52374">
    <property type="entry name" value="Nucleotidylyl transferase"/>
    <property type="match status" value="1"/>
</dbReference>
<dbReference type="InterPro" id="IPR004821">
    <property type="entry name" value="Cyt_trans-like"/>
</dbReference>
<evidence type="ECO:0000313" key="11">
    <source>
        <dbReference type="EMBL" id="CAB4926572.1"/>
    </source>
</evidence>
<evidence type="ECO:0000256" key="7">
    <source>
        <dbReference type="ARBA" id="ARBA00023027"/>
    </source>
</evidence>
<dbReference type="NCBIfam" id="TIGR00125">
    <property type="entry name" value="cyt_tran_rel"/>
    <property type="match status" value="1"/>
</dbReference>
<dbReference type="GO" id="GO:0009435">
    <property type="term" value="P:NAD+ biosynthetic process"/>
    <property type="evidence" value="ECO:0007669"/>
    <property type="project" value="UniProtKB-UniPathway"/>
</dbReference>
<evidence type="ECO:0000313" key="12">
    <source>
        <dbReference type="EMBL" id="CAB5052900.1"/>
    </source>
</evidence>
<dbReference type="CDD" id="cd02165">
    <property type="entry name" value="NMNAT"/>
    <property type="match status" value="1"/>
</dbReference>
<protein>
    <submittedName>
        <fullName evidence="11">Unannotated protein</fullName>
    </submittedName>
</protein>
<feature type="domain" description="Cytidyltransferase-like" evidence="8">
    <location>
        <begin position="9"/>
        <end position="160"/>
    </location>
</feature>
<reference evidence="11" key="1">
    <citation type="submission" date="2020-05" db="EMBL/GenBank/DDBJ databases">
        <authorList>
            <person name="Chiriac C."/>
            <person name="Salcher M."/>
            <person name="Ghai R."/>
            <person name="Kavagutti S V."/>
        </authorList>
    </citation>
    <scope>NUCLEOTIDE SEQUENCE</scope>
</reference>
<evidence type="ECO:0000256" key="1">
    <source>
        <dbReference type="ARBA" id="ARBA00004790"/>
    </source>
</evidence>
<proteinExistence type="inferred from homology"/>
<dbReference type="PANTHER" id="PTHR39321:SF3">
    <property type="entry name" value="PHOSPHOPANTETHEINE ADENYLYLTRANSFERASE"/>
    <property type="match status" value="1"/>
</dbReference>